<organism evidence="1 2">
    <name type="scientific">Mytilus galloprovincialis</name>
    <name type="common">Mediterranean mussel</name>
    <dbReference type="NCBI Taxonomy" id="29158"/>
    <lineage>
        <taxon>Eukaryota</taxon>
        <taxon>Metazoa</taxon>
        <taxon>Spiralia</taxon>
        <taxon>Lophotrochozoa</taxon>
        <taxon>Mollusca</taxon>
        <taxon>Bivalvia</taxon>
        <taxon>Autobranchia</taxon>
        <taxon>Pteriomorphia</taxon>
        <taxon>Mytilida</taxon>
        <taxon>Mytiloidea</taxon>
        <taxon>Mytilidae</taxon>
        <taxon>Mytilinae</taxon>
        <taxon>Mytilus</taxon>
    </lineage>
</organism>
<evidence type="ECO:0000313" key="2">
    <source>
        <dbReference type="Proteomes" id="UP000596742"/>
    </source>
</evidence>
<protein>
    <submittedName>
        <fullName evidence="1">Switch-associated protein 70</fullName>
    </submittedName>
</protein>
<reference evidence="1" key="1">
    <citation type="submission" date="2018-11" db="EMBL/GenBank/DDBJ databases">
        <authorList>
            <person name="Alioto T."/>
            <person name="Alioto T."/>
        </authorList>
    </citation>
    <scope>NUCLEOTIDE SEQUENCE</scope>
</reference>
<dbReference type="AlphaFoldDB" id="A0A8B6GXJ1"/>
<keyword evidence="2" id="KW-1185">Reference proteome</keyword>
<dbReference type="OrthoDB" id="6056579at2759"/>
<dbReference type="Proteomes" id="UP000596742">
    <property type="component" value="Unassembled WGS sequence"/>
</dbReference>
<accession>A0A8B6GXJ1</accession>
<name>A0A8B6GXJ1_MYTGA</name>
<proteinExistence type="predicted"/>
<sequence>MTKIMKSFANITTDEISFNDFEEMVAGSGSEILMPILDYEIEKGTDSILDDFEGRLKKVYDDTEADELATYIREHWGKFAKFRRIGQTDSVVMTGGHGMVADIVPGQYCVIDLALFSDLPPLVPKHTVIKDTHWLSSTIPGKSGKILFPSDFDRKIAIEQATSEQLSKKKYLKVCSSATESRILPMKTDTWKNCPLTEDSGLFILAKYMDNGEFHITAFRLPVRHTLYVPGGVIHPNDYLKGTWRTMLSDETDIDHVHLTQVAAEGIEQNFNFRFT</sequence>
<dbReference type="EMBL" id="UYJE01009181">
    <property type="protein sequence ID" value="VDI70778.1"/>
    <property type="molecule type" value="Genomic_DNA"/>
</dbReference>
<gene>
    <name evidence="1" type="ORF">MGAL_10B053446</name>
</gene>
<comment type="caution">
    <text evidence="1">The sequence shown here is derived from an EMBL/GenBank/DDBJ whole genome shotgun (WGS) entry which is preliminary data.</text>
</comment>
<evidence type="ECO:0000313" key="1">
    <source>
        <dbReference type="EMBL" id="VDI70778.1"/>
    </source>
</evidence>